<accession>A0A0R7K227</accession>
<keyword evidence="1" id="KW-0812">Transmembrane</keyword>
<keyword evidence="1" id="KW-1133">Transmembrane helix</keyword>
<reference evidence="2" key="1">
    <citation type="submission" date="2014-11" db="EMBL/GenBank/DDBJ databases">
        <authorList>
            <person name="Tripathy S."/>
        </authorList>
    </citation>
    <scope>NUCLEOTIDE SEQUENCE</scope>
</reference>
<dbReference type="AlphaFoldDB" id="A0A0R7K227"/>
<organism evidence="2">
    <name type="scientific">uncultured Poseidoniia archaeon</name>
    <dbReference type="NCBI Taxonomy" id="1697135"/>
    <lineage>
        <taxon>Archaea</taxon>
        <taxon>Methanobacteriati</taxon>
        <taxon>Thermoplasmatota</taxon>
        <taxon>Candidatus Poseidoniia</taxon>
        <taxon>environmental samples</taxon>
    </lineage>
</organism>
<sequence>MRFPLEFIMYRVQKSFMIFLILFFSSFTSLVSAEENESIGCEILTDWGVTYIENVDTDGNFSTYDSMITHRYVVTFYPSFGNGSTPHLVETSINHLRDNQTIGDEFNSNIVVAGGEIDIILPEEPIFKDEIEISVETLEASCSRFIRVTNWNQPIADHEITSNRTWQNNVLGTSETSSNLFFEGRGWQQRIGPNLVSNELGFGSFELSNFENMDIELDLDKVWLNQTYYDEELVGQEFEMSGNGKLSTFQDGLDISVNVTEAMYNRTLSQDSYTEHLLIDGYGILQLLENSDNDSMFITGDISSFFFESFDSDGIREYHNINLEADATSFIDFADGNIDLELEEFRYKDLWINGVQEEHLLKYIGNAEFNALISEEAPYIYTNGTVEKLHFEDRNGFILHDTLRVDGTYDGDVSGSFGIIRFIDDKVIQKNYTGNDFEVNKIRNENWLNVSSVFMIVDEEINAEHNLTYEYIVPQSYWENPVIRYEYIEDNGSRSDYFPEQSPIQVEPERPTASSFESSPITKETGVIPEILISGDEVILSRNLELVLSIVVQETREVNIDGHNVDVIDWIGDYGENTEASGSVINEGLLAGLFHQVNRSINLPLLDSQVNFHETQVLDKIRSPSIIVAEENTPPSIEKIQFREGFLYAEGGQSHLEIFVEDVDNDIISVSVDMSEFGLGKVELSDRGLFGDNVIHDDVWTSLITANGLDFGNKTVEIEIIDYWENVLFSSEINILNPAPVMSSVSFVPNVVKRGDMVDVSISANDGHGVNSVSIELTSAGGESVSLSLIDSNWVGQFQVPSSIAPGERLVPIRLTDGNDSSRLITNSFVNGEEISSILIIENEAPAFVNYSIVRGNDVTDTVSVPQSGDPISQVLEIVMIDPDGLSSVQVKMGRLAPIGESNNWILMKDDGLGVDKNANDGVYSLEILARSSLPNGEIEIFVRGTDIFLSTTDSADQSLIIKLDKTDESISDNWILDNRPALIIIGLLIVLCLSFAGILMVLRNSDFD</sequence>
<reference evidence="2" key="2">
    <citation type="journal article" date="2015" name="ISME J.">
        <title>A new class of marine Euryarchaeota group II from the Mediterranean deep chlorophyll maximum.</title>
        <authorList>
            <person name="Martin-Cuadrado A.B."/>
            <person name="Garcia-Heredia I."/>
            <person name="Molto A.G."/>
            <person name="Lopez-Ubeda R."/>
            <person name="Kimes N."/>
            <person name="Lopez-Garcia P."/>
            <person name="Moreira D."/>
            <person name="Rodriguez-Valera F."/>
        </authorList>
    </citation>
    <scope>NUCLEOTIDE SEQUENCE</scope>
</reference>
<evidence type="ECO:0000313" key="2">
    <source>
        <dbReference type="EMBL" id="AKQ06048.1"/>
    </source>
</evidence>
<dbReference type="EMBL" id="KP211915">
    <property type="protein sequence ID" value="AKQ06048.1"/>
    <property type="molecule type" value="Genomic_DNA"/>
</dbReference>
<name>A0A0R7K227_9ARCH</name>
<keyword evidence="1" id="KW-0472">Membrane</keyword>
<protein>
    <submittedName>
        <fullName evidence="2">Uncharacterized protein</fullName>
    </submittedName>
</protein>
<proteinExistence type="predicted"/>
<feature type="transmembrane region" description="Helical" evidence="1">
    <location>
        <begin position="982"/>
        <end position="1003"/>
    </location>
</feature>
<evidence type="ECO:0000256" key="1">
    <source>
        <dbReference type="SAM" id="Phobius"/>
    </source>
</evidence>